<dbReference type="Proteomes" id="UP000660262">
    <property type="component" value="Unassembled WGS sequence"/>
</dbReference>
<dbReference type="InterPro" id="IPR036380">
    <property type="entry name" value="Isochorismatase-like_sf"/>
</dbReference>
<evidence type="ECO:0000256" key="2">
    <source>
        <dbReference type="ARBA" id="ARBA00022801"/>
    </source>
</evidence>
<dbReference type="GO" id="GO:0016787">
    <property type="term" value="F:hydrolase activity"/>
    <property type="evidence" value="ECO:0007669"/>
    <property type="project" value="UniProtKB-KW"/>
</dbReference>
<dbReference type="OrthoDB" id="167809at2759"/>
<keyword evidence="6" id="KW-1185">Reference proteome</keyword>
<evidence type="ECO:0000256" key="1">
    <source>
        <dbReference type="ARBA" id="ARBA00006336"/>
    </source>
</evidence>
<feature type="compositionally biased region" description="Pro residues" evidence="3">
    <location>
        <begin position="310"/>
        <end position="320"/>
    </location>
</feature>
<keyword evidence="2" id="KW-0378">Hydrolase</keyword>
<dbReference type="InterPro" id="IPR050272">
    <property type="entry name" value="Isochorismatase-like_hydrls"/>
</dbReference>
<reference evidence="5" key="1">
    <citation type="submission" date="2020-10" db="EMBL/GenBank/DDBJ databases">
        <title>Unveiling of a novel bifunctional photoreceptor, Dualchrome1, isolated from a cosmopolitan green alga.</title>
        <authorList>
            <person name="Suzuki S."/>
            <person name="Kawachi M."/>
        </authorList>
    </citation>
    <scope>NUCLEOTIDE SEQUENCE</scope>
    <source>
        <strain evidence="5">NIES 2893</strain>
    </source>
</reference>
<evidence type="ECO:0000313" key="6">
    <source>
        <dbReference type="Proteomes" id="UP000660262"/>
    </source>
</evidence>
<feature type="domain" description="Isochorismatase-like" evidence="4">
    <location>
        <begin position="27"/>
        <end position="196"/>
    </location>
</feature>
<dbReference type="EMBL" id="BNJQ01000006">
    <property type="protein sequence ID" value="GHP03623.1"/>
    <property type="molecule type" value="Genomic_DNA"/>
</dbReference>
<accession>A0A830HAX9</accession>
<dbReference type="InterPro" id="IPR000868">
    <property type="entry name" value="Isochorismatase-like_dom"/>
</dbReference>
<evidence type="ECO:0000313" key="5">
    <source>
        <dbReference type="EMBL" id="GHP03623.1"/>
    </source>
</evidence>
<organism evidence="5 6">
    <name type="scientific">Pycnococcus provasolii</name>
    <dbReference type="NCBI Taxonomy" id="41880"/>
    <lineage>
        <taxon>Eukaryota</taxon>
        <taxon>Viridiplantae</taxon>
        <taxon>Chlorophyta</taxon>
        <taxon>Pseudoscourfieldiophyceae</taxon>
        <taxon>Pseudoscourfieldiales</taxon>
        <taxon>Pycnococcaceae</taxon>
        <taxon>Pycnococcus</taxon>
    </lineage>
</organism>
<dbReference type="SUPFAM" id="SSF52499">
    <property type="entry name" value="Isochorismatase-like hydrolases"/>
    <property type="match status" value="1"/>
</dbReference>
<dbReference type="PANTHER" id="PTHR43540">
    <property type="entry name" value="PEROXYUREIDOACRYLATE/UREIDOACRYLATE AMIDOHYDROLASE-RELATED"/>
    <property type="match status" value="1"/>
</dbReference>
<proteinExistence type="inferred from homology"/>
<comment type="similarity">
    <text evidence="1">Belongs to the isochorismatase family.</text>
</comment>
<feature type="region of interest" description="Disordered" evidence="3">
    <location>
        <begin position="417"/>
        <end position="471"/>
    </location>
</feature>
<dbReference type="CDD" id="cd00431">
    <property type="entry name" value="cysteine_hydrolases"/>
    <property type="match status" value="1"/>
</dbReference>
<comment type="caution">
    <text evidence="5">The sequence shown here is derived from an EMBL/GenBank/DDBJ whole genome shotgun (WGS) entry which is preliminary data.</text>
</comment>
<dbReference type="Gene3D" id="3.40.50.850">
    <property type="entry name" value="Isochorismatase-like"/>
    <property type="match status" value="1"/>
</dbReference>
<sequence>MVPRPHNDTACGGAITPVGPVSLCRGTALLVVDVQPCYWRDVPEVHDSFPQLPNNMTRLLSAARSRGANVVHIRASYAMALSPWLEQFSKLHPERDKIEIEPMEGEPWAAPIPGEPVIVKDNFNAFLSVTGSAPGSDLASMLRCMEVNTVIVCGLITSVCVNHTAYGAMLHGFRTAIVSECCGDRGVERHHAALSLYVGYLFPNVTLDELDRAAEREADAFAVGLDRAWNNNSAASVPPEATAPVPVSVSVPVSAPPRPPRYTTAVPIRSTTPRDTDFHDSLSPACHHFNAAPMSMPTAIPPYTTATANTPPPPPLPPPTSSTAPKTMPRNMTITNLSTIAASPPQAVPGAHMRQQTTLAWGVDNDSSGDDESDVFGNESDVFGTSFGTWRGASALSAAMHEMHKFERRRSREKNLNRIREYGMTPDSVLIGRSSGEDDRSRSSSSGQLARTPSSEDGMHDDDTFIVSDLE</sequence>
<feature type="region of interest" description="Disordered" evidence="3">
    <location>
        <begin position="303"/>
        <end position="326"/>
    </location>
</feature>
<dbReference type="PANTHER" id="PTHR43540:SF1">
    <property type="entry name" value="ISOCHORISMATASE HYDROLASE"/>
    <property type="match status" value="1"/>
</dbReference>
<gene>
    <name evidence="5" type="ORF">PPROV_000237800</name>
</gene>
<dbReference type="AlphaFoldDB" id="A0A830HAX9"/>
<name>A0A830HAX9_9CHLO</name>
<evidence type="ECO:0000259" key="4">
    <source>
        <dbReference type="Pfam" id="PF00857"/>
    </source>
</evidence>
<protein>
    <recommendedName>
        <fullName evidence="4">Isochorismatase-like domain-containing protein</fullName>
    </recommendedName>
</protein>
<evidence type="ECO:0000256" key="3">
    <source>
        <dbReference type="SAM" id="MobiDB-lite"/>
    </source>
</evidence>
<dbReference type="Pfam" id="PF00857">
    <property type="entry name" value="Isochorismatase"/>
    <property type="match status" value="1"/>
</dbReference>